<evidence type="ECO:0000256" key="1">
    <source>
        <dbReference type="SAM" id="MobiDB-lite"/>
    </source>
</evidence>
<dbReference type="PANTHER" id="PTHR37833:SF1">
    <property type="entry name" value="SIGNAL PEPTIDE PROTEIN"/>
    <property type="match status" value="1"/>
</dbReference>
<gene>
    <name evidence="3" type="ORF">HELGO_WM43434</name>
</gene>
<evidence type="ECO:0008006" key="4">
    <source>
        <dbReference type="Google" id="ProtNLM"/>
    </source>
</evidence>
<dbReference type="InterPro" id="IPR011467">
    <property type="entry name" value="DUF1573"/>
</dbReference>
<reference evidence="3" key="1">
    <citation type="submission" date="2020-01" db="EMBL/GenBank/DDBJ databases">
        <authorList>
            <person name="Meier V. D."/>
            <person name="Meier V D."/>
        </authorList>
    </citation>
    <scope>NUCLEOTIDE SEQUENCE</scope>
    <source>
        <strain evidence="3">HLG_WM_MAG_10</strain>
    </source>
</reference>
<proteinExistence type="predicted"/>
<feature type="chain" id="PRO_5027834346" description="DUF1573 domain-containing protein" evidence="2">
    <location>
        <begin position="21"/>
        <end position="166"/>
    </location>
</feature>
<accession>A0A6S6TTX6</accession>
<organism evidence="3">
    <name type="scientific">uncultured Aureispira sp</name>
    <dbReference type="NCBI Taxonomy" id="1331704"/>
    <lineage>
        <taxon>Bacteria</taxon>
        <taxon>Pseudomonadati</taxon>
        <taxon>Bacteroidota</taxon>
        <taxon>Saprospiria</taxon>
        <taxon>Saprospirales</taxon>
        <taxon>Saprospiraceae</taxon>
        <taxon>Aureispira</taxon>
        <taxon>environmental samples</taxon>
    </lineage>
</organism>
<dbReference type="Gene3D" id="2.60.40.10">
    <property type="entry name" value="Immunoglobulins"/>
    <property type="match status" value="1"/>
</dbReference>
<feature type="signal peptide" evidence="2">
    <location>
        <begin position="1"/>
        <end position="20"/>
    </location>
</feature>
<name>A0A6S6TTX6_9BACT</name>
<sequence length="166" mass="17744">MKKIFSLFVVLFITISFVSAQEMEFVNYNAGDCKKAASADEKAGAQMSQTGTVATDWNYGNIKNASTGFRYFKFTNTGSGPLVISAAKGSCGCTVPSYPKEPIMPGESEFIKVKYDTKRTGAFTKYVTLTTNAQANTTTRLKISGTVDAPANAPAPVTKPALAPQK</sequence>
<dbReference type="InterPro" id="IPR013783">
    <property type="entry name" value="Ig-like_fold"/>
</dbReference>
<dbReference type="PANTHER" id="PTHR37833">
    <property type="entry name" value="LIPOPROTEIN-RELATED"/>
    <property type="match status" value="1"/>
</dbReference>
<dbReference type="EMBL" id="CACVAQ010000261">
    <property type="protein sequence ID" value="CAA6818099.1"/>
    <property type="molecule type" value="Genomic_DNA"/>
</dbReference>
<protein>
    <recommendedName>
        <fullName evidence="4">DUF1573 domain-containing protein</fullName>
    </recommendedName>
</protein>
<dbReference type="AlphaFoldDB" id="A0A6S6TTX6"/>
<evidence type="ECO:0000256" key="2">
    <source>
        <dbReference type="SAM" id="SignalP"/>
    </source>
</evidence>
<feature type="region of interest" description="Disordered" evidence="1">
    <location>
        <begin position="147"/>
        <end position="166"/>
    </location>
</feature>
<keyword evidence="2" id="KW-0732">Signal</keyword>
<dbReference type="Pfam" id="PF07610">
    <property type="entry name" value="DUF1573"/>
    <property type="match status" value="1"/>
</dbReference>
<evidence type="ECO:0000313" key="3">
    <source>
        <dbReference type="EMBL" id="CAA6818099.1"/>
    </source>
</evidence>